<feature type="domain" description="Peptidoglycan binding-like" evidence="1">
    <location>
        <begin position="97"/>
        <end position="152"/>
    </location>
</feature>
<dbReference type="EMBL" id="CP113797">
    <property type="protein sequence ID" value="WAL59209.1"/>
    <property type="molecule type" value="Genomic_DNA"/>
</dbReference>
<proteinExistence type="predicted"/>
<dbReference type="Gene3D" id="1.10.101.10">
    <property type="entry name" value="PGBD-like superfamily/PGBD"/>
    <property type="match status" value="2"/>
</dbReference>
<evidence type="ECO:0000313" key="2">
    <source>
        <dbReference type="EMBL" id="WAL59209.1"/>
    </source>
</evidence>
<evidence type="ECO:0000313" key="3">
    <source>
        <dbReference type="Proteomes" id="UP001163152"/>
    </source>
</evidence>
<organism evidence="2 3">
    <name type="scientific">Thermocoleostomius sinensis A174</name>
    <dbReference type="NCBI Taxonomy" id="2016057"/>
    <lineage>
        <taxon>Bacteria</taxon>
        <taxon>Bacillati</taxon>
        <taxon>Cyanobacteriota</taxon>
        <taxon>Cyanophyceae</taxon>
        <taxon>Oculatellales</taxon>
        <taxon>Oculatellaceae</taxon>
        <taxon>Thermocoleostomius</taxon>
    </lineage>
</organism>
<dbReference type="InterPro" id="IPR036366">
    <property type="entry name" value="PGBDSf"/>
</dbReference>
<dbReference type="SUPFAM" id="SSF47090">
    <property type="entry name" value="PGBD-like"/>
    <property type="match status" value="2"/>
</dbReference>
<dbReference type="AlphaFoldDB" id="A0A9E9C6F7"/>
<feature type="domain" description="Peptidoglycan binding-like" evidence="1">
    <location>
        <begin position="28"/>
        <end position="81"/>
    </location>
</feature>
<dbReference type="RefSeq" id="WP_268608884.1">
    <property type="nucleotide sequence ID" value="NZ_CP113797.1"/>
</dbReference>
<evidence type="ECO:0000259" key="1">
    <source>
        <dbReference type="Pfam" id="PF01471"/>
    </source>
</evidence>
<dbReference type="InterPro" id="IPR036365">
    <property type="entry name" value="PGBD-like_sf"/>
</dbReference>
<gene>
    <name evidence="2" type="ORF">OXH18_18830</name>
</gene>
<reference evidence="2" key="1">
    <citation type="submission" date="2022-12" db="EMBL/GenBank/DDBJ databases">
        <title>Polyphasic identification of a Novel Hot-Spring Cyanobacterium Ocullathermofonsia sinensis gen nov. sp. nov. and Genomic Insights on its Adaptations to the Thermal Habitat.</title>
        <authorList>
            <person name="Daroch M."/>
            <person name="Tang J."/>
            <person name="Jiang Y."/>
        </authorList>
    </citation>
    <scope>NUCLEOTIDE SEQUENCE</scope>
    <source>
        <strain evidence="2">PKUAC-SCTA174</strain>
    </source>
</reference>
<protein>
    <submittedName>
        <fullName evidence="2">Peptidoglycan-binding protein</fullName>
    </submittedName>
</protein>
<dbReference type="KEGG" id="tsin:OXH18_18830"/>
<dbReference type="Proteomes" id="UP001163152">
    <property type="component" value="Chromosome"/>
</dbReference>
<dbReference type="Pfam" id="PF01471">
    <property type="entry name" value="PG_binding_1"/>
    <property type="match status" value="2"/>
</dbReference>
<keyword evidence="3" id="KW-1185">Reference proteome</keyword>
<dbReference type="InterPro" id="IPR002477">
    <property type="entry name" value="Peptidoglycan-bd-like"/>
</dbReference>
<accession>A0A9E9C6F7</accession>
<sequence>MNRFQEAMVIPDTAVTPGPDLLPWDVKPAVLELQELLVAHGFKVPLNSDFDWKTEAAVKSYQRQHGLRVDGVVGQETWTALKRTVKPGTRILRQGLSGADVYELQGLLQVQGYGIKRDGVFAAETNSAVMSFQSQHHLLPDGIVRPVMWALLAGKNDLLRKRKR</sequence>
<name>A0A9E9C6F7_9CYAN</name>